<dbReference type="NCBIfam" id="TIGR00466">
    <property type="entry name" value="kdsB"/>
    <property type="match status" value="1"/>
</dbReference>
<dbReference type="SUPFAM" id="SSF53448">
    <property type="entry name" value="Nucleotide-diphospho-sugar transferases"/>
    <property type="match status" value="1"/>
</dbReference>
<dbReference type="EC" id="2.7.7.38" evidence="5"/>
<dbReference type="GO" id="GO:0008690">
    <property type="term" value="F:3-deoxy-manno-octulosonate cytidylyltransferase activity"/>
    <property type="evidence" value="ECO:0007669"/>
    <property type="project" value="UniProtKB-UniRule"/>
</dbReference>
<comment type="subcellular location">
    <subcellularLocation>
        <location evidence="5">Cytoplasm</location>
    </subcellularLocation>
    <subcellularLocation>
        <location evidence="1">Membrane</location>
    </subcellularLocation>
</comment>
<sequence length="248" mass="27330">MFTVIIPARYASTRLPGKPLADIHGKPMVVRVMEQAIKSGASRVIIATDHTDVAAAVIAAGGEACMTNPDHQSGTERLAEVIDTYGFSDDEIIVNVQGDEPLIPPEIIRQVAQNLQGSQANMGTLAVPIHSAQEAFNPNAVKVVMDKDGYALYFSRATIPWDRDQFAKSKETIGDTFLRHIGIYAYRAGFIRRYIAWDASPLEKIEMLEQLRVLWYGEKIHVAVAEKAPGAGVDTPEDLELVRQEFQP</sequence>
<dbReference type="PANTHER" id="PTHR42866:SF2">
    <property type="entry name" value="3-DEOXY-MANNO-OCTULOSONATE CYTIDYLYLTRANSFERASE, MITOCHONDRIAL"/>
    <property type="match status" value="1"/>
</dbReference>
<dbReference type="Pfam" id="PF02348">
    <property type="entry name" value="CTP_transf_3"/>
    <property type="match status" value="1"/>
</dbReference>
<evidence type="ECO:0000256" key="4">
    <source>
        <dbReference type="ARBA" id="ARBA00022985"/>
    </source>
</evidence>
<comment type="caution">
    <text evidence="6">The sequence shown here is derived from an EMBL/GenBank/DDBJ whole genome shotgun (WGS) entry which is preliminary data.</text>
</comment>
<dbReference type="Gene3D" id="3.90.550.10">
    <property type="entry name" value="Spore Coat Polysaccharide Biosynthesis Protein SpsA, Chain A"/>
    <property type="match status" value="1"/>
</dbReference>
<evidence type="ECO:0000256" key="5">
    <source>
        <dbReference type="HAMAP-Rule" id="MF_00057"/>
    </source>
</evidence>
<keyword evidence="5" id="KW-0963">Cytoplasm</keyword>
<dbReference type="UniPathway" id="UPA00358">
    <property type="reaction ID" value="UER00476"/>
</dbReference>
<dbReference type="GO" id="GO:0016020">
    <property type="term" value="C:membrane"/>
    <property type="evidence" value="ECO:0007669"/>
    <property type="project" value="UniProtKB-SubCell"/>
</dbReference>
<comment type="catalytic activity">
    <reaction evidence="5">
        <text>3-deoxy-alpha-D-manno-oct-2-ulosonate + CTP = CMP-3-deoxy-beta-D-manno-octulosonate + diphosphate</text>
        <dbReference type="Rhea" id="RHEA:23448"/>
        <dbReference type="ChEBI" id="CHEBI:33019"/>
        <dbReference type="ChEBI" id="CHEBI:37563"/>
        <dbReference type="ChEBI" id="CHEBI:85986"/>
        <dbReference type="ChEBI" id="CHEBI:85987"/>
        <dbReference type="EC" id="2.7.7.38"/>
    </reaction>
</comment>
<accession>B6XBY6</accession>
<gene>
    <name evidence="5 6" type="primary">kdsB</name>
    <name evidence="6" type="ORF">PROVALCAL_00847</name>
</gene>
<dbReference type="InterPro" id="IPR003329">
    <property type="entry name" value="Cytidylyl_trans"/>
</dbReference>
<protein>
    <recommendedName>
        <fullName evidence="5">3-deoxy-manno-octulosonate cytidylyltransferase</fullName>
        <ecNumber evidence="5">2.7.7.38</ecNumber>
    </recommendedName>
    <alternativeName>
        <fullName evidence="5">CMP-2-keto-3-deoxyoctulosonic acid synthase</fullName>
        <shortName evidence="5">CKS</shortName>
        <shortName evidence="5">CMP-KDO synthase</shortName>
    </alternativeName>
</protein>
<dbReference type="PANTHER" id="PTHR42866">
    <property type="entry name" value="3-DEOXY-MANNO-OCTULOSONATE CYTIDYLYLTRANSFERASE"/>
    <property type="match status" value="1"/>
</dbReference>
<dbReference type="GO" id="GO:0033468">
    <property type="term" value="P:CMP-keto-3-deoxy-D-manno-octulosonic acid biosynthetic process"/>
    <property type="evidence" value="ECO:0007669"/>
    <property type="project" value="UniProtKB-UniRule"/>
</dbReference>
<name>B6XBY6_9GAMM</name>
<organism evidence="6 7">
    <name type="scientific">Providencia alcalifaciens DSM 30120</name>
    <dbReference type="NCBI Taxonomy" id="520999"/>
    <lineage>
        <taxon>Bacteria</taxon>
        <taxon>Pseudomonadati</taxon>
        <taxon>Pseudomonadota</taxon>
        <taxon>Gammaproteobacteria</taxon>
        <taxon>Enterobacterales</taxon>
        <taxon>Morganellaceae</taxon>
        <taxon>Providencia</taxon>
    </lineage>
</organism>
<reference evidence="6 7" key="2">
    <citation type="submission" date="2008-10" db="EMBL/GenBank/DDBJ databases">
        <authorList>
            <person name="Fulton L."/>
            <person name="Clifton S."/>
            <person name="Fulton B."/>
            <person name="Xu J."/>
            <person name="Minx P."/>
            <person name="Pepin K.H."/>
            <person name="Johnson M."/>
            <person name="Bhonagiri V."/>
            <person name="Nash W.E."/>
            <person name="Mardis E.R."/>
            <person name="Wilson R.K."/>
        </authorList>
    </citation>
    <scope>NUCLEOTIDE SEQUENCE [LARGE SCALE GENOMIC DNA]</scope>
    <source>
        <strain evidence="6 7">DSM 30120</strain>
    </source>
</reference>
<evidence type="ECO:0000313" key="7">
    <source>
        <dbReference type="Proteomes" id="UP000003729"/>
    </source>
</evidence>
<proteinExistence type="inferred from homology"/>
<evidence type="ECO:0000313" key="6">
    <source>
        <dbReference type="EMBL" id="EEB47138.1"/>
    </source>
</evidence>
<dbReference type="GeneID" id="57294335"/>
<dbReference type="InterPro" id="IPR004528">
    <property type="entry name" value="KdsB"/>
</dbReference>
<dbReference type="NCBIfam" id="NF003952">
    <property type="entry name" value="PRK05450.1-5"/>
    <property type="match status" value="1"/>
</dbReference>
<dbReference type="NCBIfam" id="NF009905">
    <property type="entry name" value="PRK13368.1"/>
    <property type="match status" value="1"/>
</dbReference>
<dbReference type="eggNOG" id="COG1212">
    <property type="taxonomic scope" value="Bacteria"/>
</dbReference>
<dbReference type="HAMAP" id="MF_00057">
    <property type="entry name" value="KdsB"/>
    <property type="match status" value="1"/>
</dbReference>
<dbReference type="RefSeq" id="WP_006657816.1">
    <property type="nucleotide sequence ID" value="NZ_ABXW01000014.1"/>
</dbReference>
<comment type="similarity">
    <text evidence="5">Belongs to the KdsB family.</text>
</comment>
<dbReference type="GO" id="GO:0005829">
    <property type="term" value="C:cytosol"/>
    <property type="evidence" value="ECO:0007669"/>
    <property type="project" value="TreeGrafter"/>
</dbReference>
<reference evidence="6 7" key="1">
    <citation type="submission" date="2008-10" db="EMBL/GenBank/DDBJ databases">
        <title>Draft genome sequence of Providencia alcalifaciens (DSM 30120).</title>
        <authorList>
            <person name="Sudarsanam P."/>
            <person name="Ley R."/>
            <person name="Guruge J."/>
            <person name="Turnbaugh P.J."/>
            <person name="Mahowald M."/>
            <person name="Liep D."/>
            <person name="Gordon J."/>
        </authorList>
    </citation>
    <scope>NUCLEOTIDE SEQUENCE [LARGE SCALE GENOMIC DNA]</scope>
    <source>
        <strain evidence="6 7">DSM 30120</strain>
    </source>
</reference>
<dbReference type="AlphaFoldDB" id="B6XBY6"/>
<dbReference type="FunFam" id="3.90.550.10:FF:000011">
    <property type="entry name" value="3-deoxy-manno-octulosonate cytidylyltransferase"/>
    <property type="match status" value="1"/>
</dbReference>
<dbReference type="EMBL" id="ABXW01000014">
    <property type="protein sequence ID" value="EEB47138.1"/>
    <property type="molecule type" value="Genomic_DNA"/>
</dbReference>
<evidence type="ECO:0000256" key="3">
    <source>
        <dbReference type="ARBA" id="ARBA00022695"/>
    </source>
</evidence>
<dbReference type="NCBIfam" id="NF003950">
    <property type="entry name" value="PRK05450.1-3"/>
    <property type="match status" value="1"/>
</dbReference>
<dbReference type="GO" id="GO:0009103">
    <property type="term" value="P:lipopolysaccharide biosynthetic process"/>
    <property type="evidence" value="ECO:0007669"/>
    <property type="project" value="UniProtKB-UniRule"/>
</dbReference>
<comment type="pathway">
    <text evidence="5">Nucleotide-sugar biosynthesis; CMP-3-deoxy-D-manno-octulosonate biosynthesis; CMP-3-deoxy-D-manno-octulosonate from 3-deoxy-D-manno-octulosonate and CTP: step 1/1.</text>
</comment>
<keyword evidence="3 5" id="KW-0548">Nucleotidyltransferase</keyword>
<evidence type="ECO:0000256" key="1">
    <source>
        <dbReference type="ARBA" id="ARBA00004370"/>
    </source>
</evidence>
<comment type="function">
    <text evidence="5">Activates KDO (a required 8-carbon sugar) for incorporation into bacterial lipopolysaccharide in Gram-negative bacteria.</text>
</comment>
<dbReference type="Proteomes" id="UP000003729">
    <property type="component" value="Unassembled WGS sequence"/>
</dbReference>
<keyword evidence="2 5" id="KW-0808">Transferase</keyword>
<keyword evidence="4 5" id="KW-0448">Lipopolysaccharide biosynthesis</keyword>
<dbReference type="CDD" id="cd02517">
    <property type="entry name" value="CMP-KDO-Synthetase"/>
    <property type="match status" value="1"/>
</dbReference>
<dbReference type="InterPro" id="IPR029044">
    <property type="entry name" value="Nucleotide-diphossugar_trans"/>
</dbReference>
<evidence type="ECO:0000256" key="2">
    <source>
        <dbReference type="ARBA" id="ARBA00022679"/>
    </source>
</evidence>